<keyword evidence="4" id="KW-0167">Capsid protein</keyword>
<dbReference type="Pfam" id="PF07875">
    <property type="entry name" value="Coat_F"/>
    <property type="match status" value="1"/>
</dbReference>
<protein>
    <submittedName>
        <fullName evidence="4">Spore coat protein</fullName>
    </submittedName>
</protein>
<dbReference type="OrthoDB" id="2374504at2"/>
<dbReference type="InterPro" id="IPR012851">
    <property type="entry name" value="Spore_coat_CotF-like"/>
</dbReference>
<evidence type="ECO:0000313" key="4">
    <source>
        <dbReference type="EMBL" id="PZD96255.1"/>
    </source>
</evidence>
<keyword evidence="5" id="KW-1185">Reference proteome</keyword>
<comment type="subcellular location">
    <subcellularLocation>
        <location evidence="2">Spore coat</location>
    </subcellularLocation>
</comment>
<evidence type="ECO:0000256" key="3">
    <source>
        <dbReference type="ARBA" id="ARBA00024344"/>
    </source>
</evidence>
<comment type="similarity">
    <text evidence="3">Belongs to the CotF family.</text>
</comment>
<name>A0A2W1LMZ5_9BACL</name>
<dbReference type="GO" id="GO:0030435">
    <property type="term" value="P:sporulation resulting in formation of a cellular spore"/>
    <property type="evidence" value="ECO:0007669"/>
    <property type="project" value="UniProtKB-KW"/>
</dbReference>
<sequence length="234" mass="26140">MTANLGAHEVLEIHEVLNCTIDAANTYQLLRGQVRDPQLQHMMDHQLQFMMNEYNSMVQMTQQQGMSQAAPYRAMKTSQPVYGLDNPQQMSPITSASQMDDRDIASCMLGLLKSAAGLKMKGSLECANPQIRRAVQQAAINCSEQAYEVWQYMNQQGYYQVPTMKEVTTDTMLGMYATAGGMQQSMGGSMNQPNMMHAMHQGNMHPTSHAGSMQDMNNMNAMQQGRGYNHTLPQ</sequence>
<evidence type="ECO:0000313" key="5">
    <source>
        <dbReference type="Proteomes" id="UP000249522"/>
    </source>
</evidence>
<dbReference type="Gene3D" id="1.20.1260.10">
    <property type="match status" value="1"/>
</dbReference>
<dbReference type="RefSeq" id="WP_111146253.1">
    <property type="nucleotide sequence ID" value="NZ_QKRB01000041.1"/>
</dbReference>
<proteinExistence type="inferred from homology"/>
<evidence type="ECO:0000256" key="2">
    <source>
        <dbReference type="ARBA" id="ARBA00024325"/>
    </source>
</evidence>
<accession>A0A2W1LMZ5</accession>
<gene>
    <name evidence="4" type="ORF">DNH61_08620</name>
</gene>
<dbReference type="InterPro" id="IPR012347">
    <property type="entry name" value="Ferritin-like"/>
</dbReference>
<keyword evidence="4" id="KW-0946">Virion</keyword>
<keyword evidence="1" id="KW-0749">Sporulation</keyword>
<dbReference type="Proteomes" id="UP000249522">
    <property type="component" value="Unassembled WGS sequence"/>
</dbReference>
<dbReference type="PANTHER" id="PTHR39183">
    <property type="entry name" value="SPORE COAT PROTEIN F-LIKE PROTEIN YHCQ"/>
    <property type="match status" value="1"/>
</dbReference>
<reference evidence="4 5" key="1">
    <citation type="submission" date="2018-06" db="EMBL/GenBank/DDBJ databases">
        <title>Paenibacillus imtechensis sp. nov.</title>
        <authorList>
            <person name="Pinnaka A.K."/>
            <person name="Singh H."/>
            <person name="Kaur M."/>
        </authorList>
    </citation>
    <scope>NUCLEOTIDE SEQUENCE [LARGE SCALE GENOMIC DNA]</scope>
    <source>
        <strain evidence="4 5">SMB1</strain>
    </source>
</reference>
<comment type="caution">
    <text evidence="4">The sequence shown here is derived from an EMBL/GenBank/DDBJ whole genome shotgun (WGS) entry which is preliminary data.</text>
</comment>
<dbReference type="EMBL" id="QKRB01000041">
    <property type="protein sequence ID" value="PZD96255.1"/>
    <property type="molecule type" value="Genomic_DNA"/>
</dbReference>
<organism evidence="4 5">
    <name type="scientific">Paenibacillus sambharensis</name>
    <dbReference type="NCBI Taxonomy" id="1803190"/>
    <lineage>
        <taxon>Bacteria</taxon>
        <taxon>Bacillati</taxon>
        <taxon>Bacillota</taxon>
        <taxon>Bacilli</taxon>
        <taxon>Bacillales</taxon>
        <taxon>Paenibacillaceae</taxon>
        <taxon>Paenibacillus</taxon>
    </lineage>
</organism>
<dbReference type="AlphaFoldDB" id="A0A2W1LMZ5"/>
<dbReference type="PANTHER" id="PTHR39183:SF1">
    <property type="entry name" value="SPORE COAT PROTEIN F-LIKE PROTEIN YHCQ"/>
    <property type="match status" value="1"/>
</dbReference>
<evidence type="ECO:0000256" key="1">
    <source>
        <dbReference type="ARBA" id="ARBA00022969"/>
    </source>
</evidence>